<evidence type="ECO:0000313" key="4">
    <source>
        <dbReference type="Proteomes" id="UP000005730"/>
    </source>
</evidence>
<dbReference type="InterPro" id="IPR008927">
    <property type="entry name" value="6-PGluconate_DH-like_C_sf"/>
</dbReference>
<dbReference type="SUPFAM" id="SSF48179">
    <property type="entry name" value="6-phosphogluconate dehydrogenase C-terminal domain-like"/>
    <property type="match status" value="1"/>
</dbReference>
<dbReference type="EMBL" id="CM001377">
    <property type="protein sequence ID" value="EHM09358.1"/>
    <property type="molecule type" value="Genomic_DNA"/>
</dbReference>
<dbReference type="Pfam" id="PF20463">
    <property type="entry name" value="PDH_C"/>
    <property type="match status" value="1"/>
</dbReference>
<dbReference type="InterPro" id="IPR046825">
    <property type="entry name" value="PDH_C"/>
</dbReference>
<dbReference type="InterPro" id="IPR050812">
    <property type="entry name" value="Preph/Arog_dehydrog"/>
</dbReference>
<dbReference type="eggNOG" id="COG0287">
    <property type="taxonomic scope" value="Bacteria"/>
</dbReference>
<protein>
    <submittedName>
        <fullName evidence="3">Prephenate dehydrogenase</fullName>
    </submittedName>
</protein>
<sequence>MLRRHVGILGLGLIGGSMAMRLKGRCLRLSGWDGDPRVLSCAISMGILDRASSGLEDLAVGCDLLVLAVPSSCIVPLGLKAVRHLKDGAVLMDTGSVKVPVVERLDPALSGGYLGFHPMAGRERGGLGNASKDLFEGALCALVPGPSSSPETVELGKELAEELGGRWAVMGPEEHDRGVGFVSHLPMLLSAALAGSAMEASKGGSEVELLAASGFRDVTRLSLGGPDLLQPLRRMNRRYIDEALSEFLRQVREILSQEDGALGDRLQRIARWREELGRGKGWLN</sequence>
<dbReference type="Gene3D" id="3.40.50.720">
    <property type="entry name" value="NAD(P)-binding Rossmann-like Domain"/>
    <property type="match status" value="1"/>
</dbReference>
<dbReference type="PROSITE" id="PS51176">
    <property type="entry name" value="PDH_ADH"/>
    <property type="match status" value="1"/>
</dbReference>
<dbReference type="GO" id="GO:0004665">
    <property type="term" value="F:prephenate dehydrogenase (NADP+) activity"/>
    <property type="evidence" value="ECO:0007669"/>
    <property type="project" value="InterPro"/>
</dbReference>
<dbReference type="Pfam" id="PF02153">
    <property type="entry name" value="PDH_N"/>
    <property type="match status" value="1"/>
</dbReference>
<keyword evidence="1" id="KW-0560">Oxidoreductase</keyword>
<dbReference type="SUPFAM" id="SSF51735">
    <property type="entry name" value="NAD(P)-binding Rossmann-fold domains"/>
    <property type="match status" value="1"/>
</dbReference>
<dbReference type="STRING" id="926567.TheveDRAFT_0174"/>
<dbReference type="InterPro" id="IPR003099">
    <property type="entry name" value="Prephen_DH"/>
</dbReference>
<dbReference type="OrthoDB" id="9802008at2"/>
<dbReference type="Gene3D" id="1.10.3660.10">
    <property type="entry name" value="6-phosphogluconate dehydrogenase C-terminal like domain"/>
    <property type="match status" value="1"/>
</dbReference>
<keyword evidence="4" id="KW-1185">Reference proteome</keyword>
<dbReference type="PANTHER" id="PTHR21363">
    <property type="entry name" value="PREPHENATE DEHYDROGENASE"/>
    <property type="match status" value="1"/>
</dbReference>
<dbReference type="InterPro" id="IPR046826">
    <property type="entry name" value="PDH_N"/>
</dbReference>
<dbReference type="PANTHER" id="PTHR21363:SF0">
    <property type="entry name" value="PREPHENATE DEHYDROGENASE [NADP(+)]"/>
    <property type="match status" value="1"/>
</dbReference>
<dbReference type="AlphaFoldDB" id="H0UNF1"/>
<accession>H0UNF1</accession>
<feature type="domain" description="Prephenate/arogenate dehydrogenase" evidence="2">
    <location>
        <begin position="4"/>
        <end position="284"/>
    </location>
</feature>
<evidence type="ECO:0000259" key="2">
    <source>
        <dbReference type="PROSITE" id="PS51176"/>
    </source>
</evidence>
<dbReference type="HOGENOM" id="CLU_055968_2_0_0"/>
<proteinExistence type="predicted"/>
<dbReference type="GO" id="GO:0008977">
    <property type="term" value="F:prephenate dehydrogenase (NAD+) activity"/>
    <property type="evidence" value="ECO:0007669"/>
    <property type="project" value="InterPro"/>
</dbReference>
<dbReference type="Proteomes" id="UP000005730">
    <property type="component" value="Chromosome"/>
</dbReference>
<evidence type="ECO:0000256" key="1">
    <source>
        <dbReference type="ARBA" id="ARBA00023002"/>
    </source>
</evidence>
<dbReference type="InterPro" id="IPR036291">
    <property type="entry name" value="NAD(P)-bd_dom_sf"/>
</dbReference>
<dbReference type="RefSeq" id="WP_006582851.1">
    <property type="nucleotide sequence ID" value="NZ_CM001377.1"/>
</dbReference>
<reference evidence="3 4" key="1">
    <citation type="submission" date="2011-10" db="EMBL/GenBank/DDBJ databases">
        <title>The Noncontiguous Finished genome of Thermanaerovibrio velox DSM 12556.</title>
        <authorList>
            <consortium name="US DOE Joint Genome Institute (JGI-PGF)"/>
            <person name="Lucas S."/>
            <person name="Copeland A."/>
            <person name="Lapidus A."/>
            <person name="Glavina del Rio T."/>
            <person name="Dalin E."/>
            <person name="Tice H."/>
            <person name="Bruce D."/>
            <person name="Goodwin L."/>
            <person name="Pitluck S."/>
            <person name="Peters L."/>
            <person name="Mikhailova N."/>
            <person name="Teshima H."/>
            <person name="Kyrpides N."/>
            <person name="Mavromatis K."/>
            <person name="Ivanova N."/>
            <person name="Markowitz V."/>
            <person name="Cheng J.-F."/>
            <person name="Hugenholtz P."/>
            <person name="Woyke T."/>
            <person name="Wu D."/>
            <person name="Spring S."/>
            <person name="Brambilla E.-M."/>
            <person name="Klenk H.-P."/>
            <person name="Eisen J.A."/>
        </authorList>
    </citation>
    <scope>NUCLEOTIDE SEQUENCE [LARGE SCALE GENOMIC DNA]</scope>
    <source>
        <strain evidence="3 4">DSM 12556</strain>
    </source>
</reference>
<name>H0UNF1_9BACT</name>
<evidence type="ECO:0000313" key="3">
    <source>
        <dbReference type="EMBL" id="EHM09358.1"/>
    </source>
</evidence>
<gene>
    <name evidence="3" type="ORF">TheveDRAFT_0174</name>
</gene>
<dbReference type="GO" id="GO:0006571">
    <property type="term" value="P:tyrosine biosynthetic process"/>
    <property type="evidence" value="ECO:0007669"/>
    <property type="project" value="InterPro"/>
</dbReference>
<dbReference type="GO" id="GO:0070403">
    <property type="term" value="F:NAD+ binding"/>
    <property type="evidence" value="ECO:0007669"/>
    <property type="project" value="InterPro"/>
</dbReference>
<organism evidence="3 4">
    <name type="scientific">Thermanaerovibrio velox DSM 12556</name>
    <dbReference type="NCBI Taxonomy" id="926567"/>
    <lineage>
        <taxon>Bacteria</taxon>
        <taxon>Thermotogati</taxon>
        <taxon>Synergistota</taxon>
        <taxon>Synergistia</taxon>
        <taxon>Synergistales</taxon>
        <taxon>Synergistaceae</taxon>
        <taxon>Thermanaerovibrio</taxon>
    </lineage>
</organism>